<dbReference type="Pfam" id="PF13041">
    <property type="entry name" value="PPR_2"/>
    <property type="match status" value="1"/>
</dbReference>
<dbReference type="Proteomes" id="UP000054815">
    <property type="component" value="Unassembled WGS sequence"/>
</dbReference>
<feature type="repeat" description="PPR" evidence="2">
    <location>
        <begin position="134"/>
        <end position="168"/>
    </location>
</feature>
<evidence type="ECO:0000313" key="3">
    <source>
        <dbReference type="EMBL" id="KRX97763.1"/>
    </source>
</evidence>
<accession>A0A0V0YBV3</accession>
<dbReference type="AlphaFoldDB" id="A0A0V0YBV3"/>
<evidence type="ECO:0000313" key="4">
    <source>
        <dbReference type="Proteomes" id="UP000054815"/>
    </source>
</evidence>
<feature type="repeat" description="PPR" evidence="2">
    <location>
        <begin position="214"/>
        <end position="248"/>
    </location>
</feature>
<dbReference type="InterPro" id="IPR002885">
    <property type="entry name" value="PPR_rpt"/>
</dbReference>
<evidence type="ECO:0000256" key="2">
    <source>
        <dbReference type="PROSITE-ProRule" id="PRU00708"/>
    </source>
</evidence>
<dbReference type="PANTHER" id="PTHR47447:SF17">
    <property type="entry name" value="OS12G0638900 PROTEIN"/>
    <property type="match status" value="1"/>
</dbReference>
<dbReference type="Pfam" id="PF13812">
    <property type="entry name" value="PPR_3"/>
    <property type="match status" value="1"/>
</dbReference>
<dbReference type="InterPro" id="IPR011990">
    <property type="entry name" value="TPR-like_helical_dom_sf"/>
</dbReference>
<evidence type="ECO:0000256" key="1">
    <source>
        <dbReference type="ARBA" id="ARBA00022737"/>
    </source>
</evidence>
<dbReference type="EMBL" id="JYDU01000028">
    <property type="protein sequence ID" value="KRX97763.1"/>
    <property type="molecule type" value="Genomic_DNA"/>
</dbReference>
<reference evidence="3 4" key="1">
    <citation type="submission" date="2015-01" db="EMBL/GenBank/DDBJ databases">
        <title>Evolution of Trichinella species and genotypes.</title>
        <authorList>
            <person name="Korhonen P.K."/>
            <person name="Edoardo P."/>
            <person name="Giuseppe L.R."/>
            <person name="Gasser R.B."/>
        </authorList>
    </citation>
    <scope>NUCLEOTIDE SEQUENCE [LARGE SCALE GENOMIC DNA]</scope>
    <source>
        <strain evidence="3">ISS141</strain>
    </source>
</reference>
<dbReference type="Gene3D" id="1.25.40.10">
    <property type="entry name" value="Tetratricopeptide repeat domain"/>
    <property type="match status" value="3"/>
</dbReference>
<organism evidence="3 4">
    <name type="scientific">Trichinella pseudospiralis</name>
    <name type="common">Parasitic roundworm</name>
    <dbReference type="NCBI Taxonomy" id="6337"/>
    <lineage>
        <taxon>Eukaryota</taxon>
        <taxon>Metazoa</taxon>
        <taxon>Ecdysozoa</taxon>
        <taxon>Nematoda</taxon>
        <taxon>Enoplea</taxon>
        <taxon>Dorylaimia</taxon>
        <taxon>Trichinellida</taxon>
        <taxon>Trichinellidae</taxon>
        <taxon>Trichinella</taxon>
    </lineage>
</organism>
<dbReference type="PROSITE" id="PS51375">
    <property type="entry name" value="PPR"/>
    <property type="match status" value="2"/>
</dbReference>
<protein>
    <submittedName>
        <fullName evidence="3">Pentatricopeptide repeat-containing protein 1, mitochondrial</fullName>
    </submittedName>
</protein>
<dbReference type="NCBIfam" id="TIGR00756">
    <property type="entry name" value="PPR"/>
    <property type="match status" value="1"/>
</dbReference>
<keyword evidence="1" id="KW-0677">Repeat</keyword>
<comment type="caution">
    <text evidence="3">The sequence shown here is derived from an EMBL/GenBank/DDBJ whole genome shotgun (WGS) entry which is preliminary data.</text>
</comment>
<dbReference type="STRING" id="6337.A0A0V0YBV3"/>
<sequence length="618" mass="71142">MSHVTCEKIRIHPVTVFVKIFKLQNKVLFILNALRLSFQYDQSMIKRALFHQPKQISRIIFISLDQYTQKASSSEDTFGELAAAPASSDMLDDDEVEFEPLVVRKHSPVWFGKKCQQLGKQGKKRMPEDGVEAVEFNYNVVLGWLGRYGYAEKALQLYEQMKERRLKCNKHTYSSVLNALANDAKSNSEWLVKHVEILLRDARRASVGFSGRLTPAVYNAAIKAFARHGQVCSAFRVGDLMLKDGLRPGIDTFVHILQACDSEPEDSLSLVYRVWKLMLQMGVVPNTKAFNSFLWVCRRHFASLKKTNRTVMVSKLFDNLPAAVKFDDAEENNELTLLNGGSLNSLLSKMRQYGVDPDAKTFSLALDLLPDRREIEQAFLDILANNSAIKPDVTLLNAVILRRAKRGELELALVRRRFFFFLKKLFFFIVIKIIFRFLQTVLQEMSKYKLMPNENTFYCLAHGCDKRIDGVTLLQDAKKLNIPLSRQTYQTLLRRAFEQFNFAYAADVLQDMQRSNVQLTACTLRLIEQSLAKARQGQVKQERGQMVDTPDLTLKIAPLVQFKRFYKQWLLSMPLARRDRGAGANDQSLDIESVNTDDLREDWEKPWTKSAHKRRHIY</sequence>
<name>A0A0V0YBV3_TRIPS</name>
<gene>
    <name evidence="3" type="primary">Ptcd1</name>
    <name evidence="3" type="ORF">T4E_2528</name>
</gene>
<proteinExistence type="predicted"/>
<dbReference type="PANTHER" id="PTHR47447">
    <property type="entry name" value="OS03G0856100 PROTEIN"/>
    <property type="match status" value="1"/>
</dbReference>